<comment type="caution">
    <text evidence="1">The sequence shown here is derived from an EMBL/GenBank/DDBJ whole genome shotgun (WGS) entry which is preliminary data.</text>
</comment>
<dbReference type="EMBL" id="JAHHHN010000005">
    <property type="protein sequence ID" value="MBW4561677.1"/>
    <property type="molecule type" value="Genomic_DNA"/>
</dbReference>
<dbReference type="Gene3D" id="3.60.21.10">
    <property type="match status" value="1"/>
</dbReference>
<gene>
    <name evidence="1" type="ORF">KME32_11080</name>
</gene>
<organism evidence="1 2">
    <name type="scientific">Mojavia pulchra JT2-VF2</name>
    <dbReference type="NCBI Taxonomy" id="287848"/>
    <lineage>
        <taxon>Bacteria</taxon>
        <taxon>Bacillati</taxon>
        <taxon>Cyanobacteriota</taxon>
        <taxon>Cyanophyceae</taxon>
        <taxon>Nostocales</taxon>
        <taxon>Nostocaceae</taxon>
    </lineage>
</organism>
<reference evidence="1" key="2">
    <citation type="journal article" date="2022" name="Microbiol. Resour. Announc.">
        <title>Metagenome Sequencing to Explore Phylogenomics of Terrestrial Cyanobacteria.</title>
        <authorList>
            <person name="Ward R.D."/>
            <person name="Stajich J.E."/>
            <person name="Johansen J.R."/>
            <person name="Huntemann M."/>
            <person name="Clum A."/>
            <person name="Foster B."/>
            <person name="Foster B."/>
            <person name="Roux S."/>
            <person name="Palaniappan K."/>
            <person name="Varghese N."/>
            <person name="Mukherjee S."/>
            <person name="Reddy T.B.K."/>
            <person name="Daum C."/>
            <person name="Copeland A."/>
            <person name="Chen I.A."/>
            <person name="Ivanova N.N."/>
            <person name="Kyrpides N.C."/>
            <person name="Shapiro N."/>
            <person name="Eloe-Fadrosh E.A."/>
            <person name="Pietrasiak N."/>
        </authorList>
    </citation>
    <scope>NUCLEOTIDE SEQUENCE</scope>
    <source>
        <strain evidence="1">JT2-VF2</strain>
    </source>
</reference>
<accession>A0A951UFL7</accession>
<dbReference type="SUPFAM" id="SSF56300">
    <property type="entry name" value="Metallo-dependent phosphatases"/>
    <property type="match status" value="1"/>
</dbReference>
<dbReference type="Proteomes" id="UP000715781">
    <property type="component" value="Unassembled WGS sequence"/>
</dbReference>
<name>A0A951UFL7_9NOST</name>
<protein>
    <submittedName>
        <fullName evidence="1">Metallophosphatase</fullName>
    </submittedName>
</protein>
<proteinExistence type="predicted"/>
<sequence length="253" mass="28014">MNKWAILSGIEGNLAAYEAVIADIKRQGDTVEALYILGDLVGPRSEAEKLVERVLNPRRGELEPLICKGWWEEQCLILHGLGATGDAPELMAKYGSDTVEMLGECVSRKTVQWLRSLDFGFFELDCLLIHGSTLGVDEELTPETPPIQMLDSLSRIQANNLFCGRSGLTFQYQLQTGSITTKLTTLDNQAPPQTVTVPPRQVIGVGNVGRTLGQATYALYNPNINQVEFKTVYYGNSKGFQSQRQVTKSKFRV</sequence>
<evidence type="ECO:0000313" key="2">
    <source>
        <dbReference type="Proteomes" id="UP000715781"/>
    </source>
</evidence>
<evidence type="ECO:0000313" key="1">
    <source>
        <dbReference type="EMBL" id="MBW4561677.1"/>
    </source>
</evidence>
<dbReference type="AlphaFoldDB" id="A0A951UFL7"/>
<reference evidence="1" key="1">
    <citation type="submission" date="2021-05" db="EMBL/GenBank/DDBJ databases">
        <authorList>
            <person name="Pietrasiak N."/>
            <person name="Ward R."/>
            <person name="Stajich J.E."/>
            <person name="Kurbessoian T."/>
        </authorList>
    </citation>
    <scope>NUCLEOTIDE SEQUENCE</scope>
    <source>
        <strain evidence="1">JT2-VF2</strain>
    </source>
</reference>
<dbReference type="InterPro" id="IPR029052">
    <property type="entry name" value="Metallo-depent_PP-like"/>
</dbReference>